<name>A0A0C3P689_PISTI</name>
<protein>
    <submittedName>
        <fullName evidence="1">Uncharacterized protein</fullName>
    </submittedName>
</protein>
<dbReference type="AlphaFoldDB" id="A0A0C3P689"/>
<dbReference type="InParanoid" id="A0A0C3P689"/>
<evidence type="ECO:0000313" key="1">
    <source>
        <dbReference type="EMBL" id="KIO02849.1"/>
    </source>
</evidence>
<evidence type="ECO:0000313" key="2">
    <source>
        <dbReference type="Proteomes" id="UP000054217"/>
    </source>
</evidence>
<reference evidence="2" key="2">
    <citation type="submission" date="2015-01" db="EMBL/GenBank/DDBJ databases">
        <title>Evolutionary Origins and Diversification of the Mycorrhizal Mutualists.</title>
        <authorList>
            <consortium name="DOE Joint Genome Institute"/>
            <consortium name="Mycorrhizal Genomics Consortium"/>
            <person name="Kohler A."/>
            <person name="Kuo A."/>
            <person name="Nagy L.G."/>
            <person name="Floudas D."/>
            <person name="Copeland A."/>
            <person name="Barry K.W."/>
            <person name="Cichocki N."/>
            <person name="Veneault-Fourrey C."/>
            <person name="LaButti K."/>
            <person name="Lindquist E.A."/>
            <person name="Lipzen A."/>
            <person name="Lundell T."/>
            <person name="Morin E."/>
            <person name="Murat C."/>
            <person name="Riley R."/>
            <person name="Ohm R."/>
            <person name="Sun H."/>
            <person name="Tunlid A."/>
            <person name="Henrissat B."/>
            <person name="Grigoriev I.V."/>
            <person name="Hibbett D.S."/>
            <person name="Martin F."/>
        </authorList>
    </citation>
    <scope>NUCLEOTIDE SEQUENCE [LARGE SCALE GENOMIC DNA]</scope>
    <source>
        <strain evidence="2">Marx 270</strain>
    </source>
</reference>
<dbReference type="HOGENOM" id="CLU_977012_0_0_1"/>
<proteinExistence type="predicted"/>
<sequence>MDQPQQFFGAMTKYRSNTIYDTINHLCSLRHRQYWHLRLALLTFVLHPDPANVAMDHTLSLLHDYENSRQYSVQDFFRFARTRTQVAGIVVACDLYHIPSRSSWYHEFLLVHVDMNGERLMLVVERVPSNRGMRVVSSNGGVAIDTITVLRVRQQHVYWQRASEVPVCKGTLLWHRPSPRLLDIAFFASAASTTFKYYNFYTCQCYWYARVILAAMASAFPSCSREGTTSFSKKRLAVFGCYKPSQVQLIVDLHINYCQDLHPSPVETERHPSRLVIPDILFGLAAFIFGFLRFRFLALLTFPEPDPDTGNRHSRSDAGI</sequence>
<gene>
    <name evidence="1" type="ORF">M404DRAFT_1002082</name>
</gene>
<dbReference type="Proteomes" id="UP000054217">
    <property type="component" value="Unassembled WGS sequence"/>
</dbReference>
<dbReference type="EMBL" id="KN831980">
    <property type="protein sequence ID" value="KIO02849.1"/>
    <property type="molecule type" value="Genomic_DNA"/>
</dbReference>
<dbReference type="OrthoDB" id="2644365at2759"/>
<reference evidence="1 2" key="1">
    <citation type="submission" date="2014-04" db="EMBL/GenBank/DDBJ databases">
        <authorList>
            <consortium name="DOE Joint Genome Institute"/>
            <person name="Kuo A."/>
            <person name="Kohler A."/>
            <person name="Costa M.D."/>
            <person name="Nagy L.G."/>
            <person name="Floudas D."/>
            <person name="Copeland A."/>
            <person name="Barry K.W."/>
            <person name="Cichocki N."/>
            <person name="Veneault-Fourrey C."/>
            <person name="LaButti K."/>
            <person name="Lindquist E.A."/>
            <person name="Lipzen A."/>
            <person name="Lundell T."/>
            <person name="Morin E."/>
            <person name="Murat C."/>
            <person name="Sun H."/>
            <person name="Tunlid A."/>
            <person name="Henrissat B."/>
            <person name="Grigoriev I.V."/>
            <person name="Hibbett D.S."/>
            <person name="Martin F."/>
            <person name="Nordberg H.P."/>
            <person name="Cantor M.N."/>
            <person name="Hua S.X."/>
        </authorList>
    </citation>
    <scope>NUCLEOTIDE SEQUENCE [LARGE SCALE GENOMIC DNA]</scope>
    <source>
        <strain evidence="1 2">Marx 270</strain>
    </source>
</reference>
<keyword evidence="2" id="KW-1185">Reference proteome</keyword>
<accession>A0A0C3P689</accession>
<organism evidence="1 2">
    <name type="scientific">Pisolithus tinctorius Marx 270</name>
    <dbReference type="NCBI Taxonomy" id="870435"/>
    <lineage>
        <taxon>Eukaryota</taxon>
        <taxon>Fungi</taxon>
        <taxon>Dikarya</taxon>
        <taxon>Basidiomycota</taxon>
        <taxon>Agaricomycotina</taxon>
        <taxon>Agaricomycetes</taxon>
        <taxon>Agaricomycetidae</taxon>
        <taxon>Boletales</taxon>
        <taxon>Sclerodermatineae</taxon>
        <taxon>Pisolithaceae</taxon>
        <taxon>Pisolithus</taxon>
    </lineage>
</organism>